<feature type="compositionally biased region" description="Basic and acidic residues" evidence="1">
    <location>
        <begin position="29"/>
        <end position="50"/>
    </location>
</feature>
<evidence type="ECO:0000313" key="3">
    <source>
        <dbReference type="Proteomes" id="UP001341840"/>
    </source>
</evidence>
<feature type="region of interest" description="Disordered" evidence="1">
    <location>
        <begin position="1"/>
        <end position="61"/>
    </location>
</feature>
<feature type="compositionally biased region" description="Pro residues" evidence="1">
    <location>
        <begin position="167"/>
        <end position="186"/>
    </location>
</feature>
<feature type="region of interest" description="Disordered" evidence="1">
    <location>
        <begin position="161"/>
        <end position="219"/>
    </location>
</feature>
<name>A0ABU6UTP6_9FABA</name>
<reference evidence="2 3" key="1">
    <citation type="journal article" date="2023" name="Plants (Basel)">
        <title>Bridging the Gap: Combining Genomics and Transcriptomics Approaches to Understand Stylosanthes scabra, an Orphan Legume from the Brazilian Caatinga.</title>
        <authorList>
            <person name="Ferreira-Neto J.R.C."/>
            <person name="da Silva M.D."/>
            <person name="Binneck E."/>
            <person name="de Melo N.F."/>
            <person name="da Silva R.H."/>
            <person name="de Melo A.L.T.M."/>
            <person name="Pandolfi V."/>
            <person name="Bustamante F.O."/>
            <person name="Brasileiro-Vidal A.C."/>
            <person name="Benko-Iseppon A.M."/>
        </authorList>
    </citation>
    <scope>NUCLEOTIDE SEQUENCE [LARGE SCALE GENOMIC DNA]</scope>
    <source>
        <tissue evidence="2">Leaves</tissue>
    </source>
</reference>
<accession>A0ABU6UTP6</accession>
<dbReference type="EMBL" id="JASCZI010121989">
    <property type="protein sequence ID" value="MED6163466.1"/>
    <property type="molecule type" value="Genomic_DNA"/>
</dbReference>
<proteinExistence type="predicted"/>
<comment type="caution">
    <text evidence="2">The sequence shown here is derived from an EMBL/GenBank/DDBJ whole genome shotgun (WGS) entry which is preliminary data.</text>
</comment>
<feature type="compositionally biased region" description="Basic residues" evidence="1">
    <location>
        <begin position="15"/>
        <end position="28"/>
    </location>
</feature>
<protein>
    <submittedName>
        <fullName evidence="2">Uncharacterized protein</fullName>
    </submittedName>
</protein>
<evidence type="ECO:0000313" key="2">
    <source>
        <dbReference type="EMBL" id="MED6163466.1"/>
    </source>
</evidence>
<organism evidence="2 3">
    <name type="scientific">Stylosanthes scabra</name>
    <dbReference type="NCBI Taxonomy" id="79078"/>
    <lineage>
        <taxon>Eukaryota</taxon>
        <taxon>Viridiplantae</taxon>
        <taxon>Streptophyta</taxon>
        <taxon>Embryophyta</taxon>
        <taxon>Tracheophyta</taxon>
        <taxon>Spermatophyta</taxon>
        <taxon>Magnoliopsida</taxon>
        <taxon>eudicotyledons</taxon>
        <taxon>Gunneridae</taxon>
        <taxon>Pentapetalae</taxon>
        <taxon>rosids</taxon>
        <taxon>fabids</taxon>
        <taxon>Fabales</taxon>
        <taxon>Fabaceae</taxon>
        <taxon>Papilionoideae</taxon>
        <taxon>50 kb inversion clade</taxon>
        <taxon>dalbergioids sensu lato</taxon>
        <taxon>Dalbergieae</taxon>
        <taxon>Pterocarpus clade</taxon>
        <taxon>Stylosanthes</taxon>
    </lineage>
</organism>
<gene>
    <name evidence="2" type="ORF">PIB30_080192</name>
</gene>
<feature type="region of interest" description="Disordered" evidence="1">
    <location>
        <begin position="232"/>
        <end position="259"/>
    </location>
</feature>
<feature type="compositionally biased region" description="Basic and acidic residues" evidence="1">
    <location>
        <begin position="236"/>
        <end position="248"/>
    </location>
</feature>
<keyword evidence="3" id="KW-1185">Reference proteome</keyword>
<sequence length="358" mass="41080">MNKNQFHNIETMKLKSPKINKNKLRKNPHRNDLEDMRIRSTRSDSFEHTSNRSKTRAPECAPKAVEPSWKRDESELRVCYKILTWKRDEGNLGFCDELRDEGSDRETTAATDRAARTDEGCNGLYFPAKNSEKGVAMEEAPMVCIFPVHLVPNFPVRLSNNVHFRPHQPPQPSPQLPEPQQQPPHPQHGEIINISSSSEDGSQPPPPKKPNPHPPKLWLKNIYPTQDVIDLSSSPEEDRQQPIVPKEEQDVDTSPSPHSQMISSVLVSIRREHQQMEPPSFDLGVEPPLLTPQKWISLTRLMTSYKKIQVYSEHQTLWDLLTFWLTWKEGLLSGAQHLRGIMSGCQFSNSRGTNRWML</sequence>
<evidence type="ECO:0000256" key="1">
    <source>
        <dbReference type="SAM" id="MobiDB-lite"/>
    </source>
</evidence>
<dbReference type="Proteomes" id="UP001341840">
    <property type="component" value="Unassembled WGS sequence"/>
</dbReference>
<feature type="compositionally biased region" description="Pro residues" evidence="1">
    <location>
        <begin position="203"/>
        <end position="215"/>
    </location>
</feature>